<evidence type="ECO:0000256" key="4">
    <source>
        <dbReference type="ARBA" id="ARBA00022729"/>
    </source>
</evidence>
<keyword evidence="9" id="KW-1015">Disulfide bond</keyword>
<dbReference type="FunFam" id="2.60.40.10:FF:000641">
    <property type="entry name" value="Intercellular adhesion molecule 1"/>
    <property type="match status" value="1"/>
</dbReference>
<dbReference type="InterPro" id="IPR047012">
    <property type="entry name" value="ICAM_VCAM"/>
</dbReference>
<comment type="similarity">
    <text evidence="2">Belongs to the immunoglobulin superfamily. ICAM family.</text>
</comment>
<evidence type="ECO:0000256" key="16">
    <source>
        <dbReference type="SAM" id="SignalP"/>
    </source>
</evidence>
<evidence type="ECO:0000313" key="19">
    <source>
        <dbReference type="Proteomes" id="UP000694398"/>
    </source>
</evidence>
<evidence type="ECO:0000256" key="3">
    <source>
        <dbReference type="ARBA" id="ARBA00022692"/>
    </source>
</evidence>
<sequence length="552" mass="60563">MAVLLFGVWALLALTSCPGATEELFEVSVWPSQALVGFGQSLVVNCSTTCPDPGPSGIDTFLKKTQVDKGRQWKAFLLEDVTENCVLQCFFSCSGVQKDTSLDVTVYQPPEQVILELQPDWVAMDEAFTVRCLVPRVAPLEHLTLTLFQGNQELYRKNFVSLALASQNAEVTISITAHRENDRCNFSCSAELDLNSQGGGLFRGSSAIKVLRIFEFVQRPLIWVSLVLEVGTTEPVSCEVARVFPAKEAVFHMFLGDQELHPFLSWKGDTAWANATVRATETGAQELSCFVSLGPVEQETRRPVHVYSFPPPVLQIEESYPLAGTDVNVTCSGHILTSPTPTLRLQGAPDLPAPGEPARLLFTAKEDDDGRNFSCEASLEVQGQRLVKTAVLQLHVLYKPRLEESGCPRNQTWVEGKEQMLACVPEGNPAPTLVCIWNGISIDLEVPQKATQNHTGIYRCTATNRLGSVRKDIAVIVQGRREQSSSTIFLLGVIFLVLGINTAALYFHFRPCKTKEDGTAVPAGRTRQSEEKPVGCSTSGEKTVWCSTGRNV</sequence>
<dbReference type="OrthoDB" id="5843397at2759"/>
<keyword evidence="3 15" id="KW-0812">Transmembrane</keyword>
<dbReference type="InterPro" id="IPR003599">
    <property type="entry name" value="Ig_sub"/>
</dbReference>
<dbReference type="GeneTree" id="ENSGT00940000163726"/>
<reference evidence="18" key="2">
    <citation type="submission" date="2025-09" db="UniProtKB">
        <authorList>
            <consortium name="Ensembl"/>
        </authorList>
    </citation>
    <scope>IDENTIFICATION</scope>
</reference>
<comment type="subcellular location">
    <subcellularLocation>
        <location evidence="1">Membrane</location>
        <topology evidence="1">Single-pass type I membrane protein</topology>
    </subcellularLocation>
</comment>
<dbReference type="FunFam" id="2.60.40.10:FF:000194">
    <property type="entry name" value="Intercellular adhesion molecule 1"/>
    <property type="match status" value="1"/>
</dbReference>
<evidence type="ECO:0000256" key="5">
    <source>
        <dbReference type="ARBA" id="ARBA00022737"/>
    </source>
</evidence>
<evidence type="ECO:0000256" key="11">
    <source>
        <dbReference type="ARBA" id="ARBA00023319"/>
    </source>
</evidence>
<dbReference type="InterPro" id="IPR013768">
    <property type="entry name" value="ICAM_N"/>
</dbReference>
<dbReference type="GO" id="GO:0005886">
    <property type="term" value="C:plasma membrane"/>
    <property type="evidence" value="ECO:0007669"/>
    <property type="project" value="TreeGrafter"/>
</dbReference>
<evidence type="ECO:0000256" key="10">
    <source>
        <dbReference type="ARBA" id="ARBA00023180"/>
    </source>
</evidence>
<dbReference type="GeneID" id="102019060"/>
<dbReference type="PRINTS" id="PR01472">
    <property type="entry name" value="ICAMVCAM1"/>
</dbReference>
<keyword evidence="19" id="KW-1185">Reference proteome</keyword>
<reference evidence="18" key="1">
    <citation type="submission" date="2025-08" db="UniProtKB">
        <authorList>
            <consortium name="Ensembl"/>
        </authorList>
    </citation>
    <scope>IDENTIFICATION</scope>
</reference>
<dbReference type="Proteomes" id="UP000694398">
    <property type="component" value="Unassembled WGS sequence"/>
</dbReference>
<dbReference type="FunFam" id="2.60.40.10:FF:000338">
    <property type="entry name" value="intercellular adhesion molecule 5"/>
    <property type="match status" value="1"/>
</dbReference>
<dbReference type="InterPro" id="IPR048679">
    <property type="entry name" value="ICAM1_3_5_D2"/>
</dbReference>
<dbReference type="GO" id="GO:0006955">
    <property type="term" value="P:immune response"/>
    <property type="evidence" value="ECO:0007669"/>
    <property type="project" value="UniProtKB-ARBA"/>
</dbReference>
<comment type="subunit">
    <text evidence="13">Homodimer. Interacts with MUC1 and promotes cell aggregation in epithelial cells. Interacts with ARHGEF26/SGEF. Interacts (on T cell side) with CD81, CD247 and CD9 at immunological synapses between antigen-presenting cells and T cells.</text>
</comment>
<proteinExistence type="inferred from homology"/>
<feature type="transmembrane region" description="Helical" evidence="15">
    <location>
        <begin position="488"/>
        <end position="507"/>
    </location>
</feature>
<dbReference type="GO" id="GO:1901701">
    <property type="term" value="P:cellular response to oxygen-containing compound"/>
    <property type="evidence" value="ECO:0007669"/>
    <property type="project" value="UniProtKB-ARBA"/>
</dbReference>
<accession>A0A8C2VK61</accession>
<dbReference type="RefSeq" id="XP_013358608.1">
    <property type="nucleotide sequence ID" value="XM_013503154.1"/>
</dbReference>
<dbReference type="FunFam" id="2.60.40.10:FF:000459">
    <property type="entry name" value="Intercellular adhesion molecule 1"/>
    <property type="match status" value="1"/>
</dbReference>
<dbReference type="InterPro" id="IPR003987">
    <property type="entry name" value="ICAM_VCAM_N"/>
</dbReference>
<evidence type="ECO:0000256" key="1">
    <source>
        <dbReference type="ARBA" id="ARBA00004479"/>
    </source>
</evidence>
<dbReference type="RefSeq" id="XP_005402239.1">
    <property type="nucleotide sequence ID" value="XM_005402182.2"/>
</dbReference>
<evidence type="ECO:0000313" key="18">
    <source>
        <dbReference type="Ensembl" id="ENSCLAP00000015967.1"/>
    </source>
</evidence>
<evidence type="ECO:0000256" key="2">
    <source>
        <dbReference type="ARBA" id="ARBA00005925"/>
    </source>
</evidence>
<organism evidence="18 19">
    <name type="scientific">Chinchilla lanigera</name>
    <name type="common">Long-tailed chinchilla</name>
    <name type="synonym">Chinchilla villidera</name>
    <dbReference type="NCBI Taxonomy" id="34839"/>
    <lineage>
        <taxon>Eukaryota</taxon>
        <taxon>Metazoa</taxon>
        <taxon>Chordata</taxon>
        <taxon>Craniata</taxon>
        <taxon>Vertebrata</taxon>
        <taxon>Euteleostomi</taxon>
        <taxon>Mammalia</taxon>
        <taxon>Eutheria</taxon>
        <taxon>Euarchontoglires</taxon>
        <taxon>Glires</taxon>
        <taxon>Rodentia</taxon>
        <taxon>Hystricomorpha</taxon>
        <taxon>Chinchillidae</taxon>
        <taxon>Chinchilla</taxon>
    </lineage>
</organism>
<dbReference type="Ensembl" id="ENSCLAT00000016131.1">
    <property type="protein sequence ID" value="ENSCLAP00000015967.1"/>
    <property type="gene ID" value="ENSCLAG00000010989.1"/>
</dbReference>
<gene>
    <name evidence="18" type="primary">LOC102019060</name>
</gene>
<evidence type="ECO:0000259" key="17">
    <source>
        <dbReference type="PROSITE" id="PS50835"/>
    </source>
</evidence>
<keyword evidence="8 15" id="KW-0472">Membrane</keyword>
<dbReference type="RefSeq" id="XP_013358610.1">
    <property type="nucleotide sequence ID" value="XM_013503156.1"/>
</dbReference>
<dbReference type="GO" id="GO:0050900">
    <property type="term" value="P:leukocyte migration"/>
    <property type="evidence" value="ECO:0007669"/>
    <property type="project" value="UniProtKB-ARBA"/>
</dbReference>
<dbReference type="RefSeq" id="XP_013358609.1">
    <property type="nucleotide sequence ID" value="XM_013503155.1"/>
</dbReference>
<keyword evidence="10" id="KW-0325">Glycoprotein</keyword>
<dbReference type="AlphaFoldDB" id="A0A8C2VK61"/>
<keyword evidence="5" id="KW-0677">Repeat</keyword>
<dbReference type="OMA" id="SQSPQIW"/>
<dbReference type="FunFam" id="2.60.40.10:FF:000648">
    <property type="entry name" value="Intercellular adhesion molecule 1"/>
    <property type="match status" value="1"/>
</dbReference>
<evidence type="ECO:0000256" key="9">
    <source>
        <dbReference type="ARBA" id="ARBA00023157"/>
    </source>
</evidence>
<evidence type="ECO:0000256" key="8">
    <source>
        <dbReference type="ARBA" id="ARBA00023136"/>
    </source>
</evidence>
<feature type="signal peptide" evidence="16">
    <location>
        <begin position="1"/>
        <end position="19"/>
    </location>
</feature>
<dbReference type="InterPro" id="IPR007110">
    <property type="entry name" value="Ig-like_dom"/>
</dbReference>
<keyword evidence="11" id="KW-0393">Immunoglobulin domain</keyword>
<feature type="chain" id="PRO_5034173795" description="Intercellular adhesion molecule 1" evidence="16">
    <location>
        <begin position="20"/>
        <end position="552"/>
    </location>
</feature>
<dbReference type="RefSeq" id="XP_005402238.1">
    <property type="nucleotide sequence ID" value="XM_005402181.2"/>
</dbReference>
<evidence type="ECO:0000256" key="6">
    <source>
        <dbReference type="ARBA" id="ARBA00022889"/>
    </source>
</evidence>
<protein>
    <recommendedName>
        <fullName evidence="14">Intercellular adhesion molecule 1</fullName>
    </recommendedName>
</protein>
<dbReference type="InterPro" id="IPR013783">
    <property type="entry name" value="Ig-like_fold"/>
</dbReference>
<dbReference type="PROSITE" id="PS50835">
    <property type="entry name" value="IG_LIKE"/>
    <property type="match status" value="1"/>
</dbReference>
<comment type="function">
    <text evidence="12">ICAM proteins are ligands for the leukocyte adhesion protein LFA-1 (integrin alpha-L/beta-2). During leukocyte trans-endothelial migration, ICAM1 engagement promotes the assembly of endothelial apical cups through ARHGEF26/SGEF and RHOG activation.</text>
</comment>
<dbReference type="GO" id="GO:0007159">
    <property type="term" value="P:leukocyte cell-cell adhesion"/>
    <property type="evidence" value="ECO:0007669"/>
    <property type="project" value="UniProtKB-ARBA"/>
</dbReference>
<feature type="domain" description="Ig-like" evidence="17">
    <location>
        <begin position="400"/>
        <end position="476"/>
    </location>
</feature>
<dbReference type="PANTHER" id="PTHR13771">
    <property type="entry name" value="INTERCELLULAR ADHESION MOLECULE"/>
    <property type="match status" value="1"/>
</dbReference>
<evidence type="ECO:0000256" key="14">
    <source>
        <dbReference type="ARBA" id="ARBA00040566"/>
    </source>
</evidence>
<dbReference type="SUPFAM" id="SSF48726">
    <property type="entry name" value="Immunoglobulin"/>
    <property type="match status" value="5"/>
</dbReference>
<dbReference type="Gene3D" id="2.60.40.10">
    <property type="entry name" value="Immunoglobulins"/>
    <property type="match status" value="5"/>
</dbReference>
<dbReference type="SMART" id="SM00409">
    <property type="entry name" value="IG"/>
    <property type="match status" value="3"/>
</dbReference>
<keyword evidence="7 15" id="KW-1133">Transmembrane helix</keyword>
<evidence type="ECO:0000256" key="13">
    <source>
        <dbReference type="ARBA" id="ARBA00038746"/>
    </source>
</evidence>
<keyword evidence="6" id="KW-0130">Cell adhesion</keyword>
<dbReference type="Pfam" id="PF21146">
    <property type="entry name" value="ICAM1_3_5_D2"/>
    <property type="match status" value="1"/>
</dbReference>
<evidence type="ECO:0000256" key="7">
    <source>
        <dbReference type="ARBA" id="ARBA00022989"/>
    </source>
</evidence>
<dbReference type="RefSeq" id="XP_013358606.1">
    <property type="nucleotide sequence ID" value="XM_013503152.1"/>
</dbReference>
<evidence type="ECO:0000256" key="12">
    <source>
        <dbReference type="ARBA" id="ARBA00037418"/>
    </source>
</evidence>
<dbReference type="GO" id="GO:0005178">
    <property type="term" value="F:integrin binding"/>
    <property type="evidence" value="ECO:0007669"/>
    <property type="project" value="InterPro"/>
</dbReference>
<keyword evidence="4 16" id="KW-0732">Signal</keyword>
<dbReference type="InterPro" id="IPR036179">
    <property type="entry name" value="Ig-like_dom_sf"/>
</dbReference>
<name>A0A8C2VK61_CHILA</name>
<dbReference type="Pfam" id="PF03921">
    <property type="entry name" value="ICAM_N"/>
    <property type="match status" value="1"/>
</dbReference>
<evidence type="ECO:0000256" key="15">
    <source>
        <dbReference type="SAM" id="Phobius"/>
    </source>
</evidence>
<dbReference type="GO" id="GO:0002252">
    <property type="term" value="P:immune effector process"/>
    <property type="evidence" value="ECO:0007669"/>
    <property type="project" value="UniProtKB-ARBA"/>
</dbReference>
<dbReference type="PANTHER" id="PTHR13771:SF4">
    <property type="entry name" value="CELL ADHESION MOLECULE TCAM-1"/>
    <property type="match status" value="1"/>
</dbReference>